<dbReference type="Proteomes" id="UP000265515">
    <property type="component" value="Unassembled WGS sequence"/>
</dbReference>
<feature type="compositionally biased region" description="Basic and acidic residues" evidence="1">
    <location>
        <begin position="1118"/>
        <end position="1144"/>
    </location>
</feature>
<dbReference type="STRING" id="69332.A0A388KPK8"/>
<feature type="domain" description="CNH" evidence="2">
    <location>
        <begin position="183"/>
        <end position="503"/>
    </location>
</feature>
<organism evidence="3 4">
    <name type="scientific">Chara braunii</name>
    <name type="common">Braun's stonewort</name>
    <dbReference type="NCBI Taxonomy" id="69332"/>
    <lineage>
        <taxon>Eukaryota</taxon>
        <taxon>Viridiplantae</taxon>
        <taxon>Streptophyta</taxon>
        <taxon>Charophyceae</taxon>
        <taxon>Charales</taxon>
        <taxon>Characeae</taxon>
        <taxon>Chara</taxon>
    </lineage>
</organism>
<dbReference type="Pfam" id="PF10366">
    <property type="entry name" value="Vps39_1"/>
    <property type="match status" value="1"/>
</dbReference>
<gene>
    <name evidence="3" type="ORF">CBR_g10913</name>
</gene>
<feature type="compositionally biased region" description="Polar residues" evidence="1">
    <location>
        <begin position="958"/>
        <end position="970"/>
    </location>
</feature>
<feature type="region of interest" description="Disordered" evidence="1">
    <location>
        <begin position="127"/>
        <end position="185"/>
    </location>
</feature>
<feature type="region of interest" description="Disordered" evidence="1">
    <location>
        <begin position="1105"/>
        <end position="1163"/>
    </location>
</feature>
<evidence type="ECO:0000256" key="1">
    <source>
        <dbReference type="SAM" id="MobiDB-lite"/>
    </source>
</evidence>
<dbReference type="GO" id="GO:0005737">
    <property type="term" value="C:cytoplasm"/>
    <property type="evidence" value="ECO:0007669"/>
    <property type="project" value="TreeGrafter"/>
</dbReference>
<dbReference type="Pfam" id="PF10367">
    <property type="entry name" value="zf-Vps39_C"/>
    <property type="match status" value="1"/>
</dbReference>
<feature type="compositionally biased region" description="Polar residues" evidence="1">
    <location>
        <begin position="127"/>
        <end position="137"/>
    </location>
</feature>
<proteinExistence type="predicted"/>
<dbReference type="GO" id="GO:0016020">
    <property type="term" value="C:membrane"/>
    <property type="evidence" value="ECO:0007669"/>
    <property type="project" value="TreeGrafter"/>
</dbReference>
<keyword evidence="4" id="KW-1185">Reference proteome</keyword>
<dbReference type="InterPro" id="IPR019453">
    <property type="entry name" value="VPS39/TGFA1_Znf"/>
</dbReference>
<dbReference type="GO" id="GO:0006914">
    <property type="term" value="P:autophagy"/>
    <property type="evidence" value="ECO:0007669"/>
    <property type="project" value="TreeGrafter"/>
</dbReference>
<feature type="region of interest" description="Disordered" evidence="1">
    <location>
        <begin position="957"/>
        <end position="976"/>
    </location>
</feature>
<evidence type="ECO:0000313" key="3">
    <source>
        <dbReference type="EMBL" id="GBG71975.1"/>
    </source>
</evidence>
<reference evidence="3 4" key="1">
    <citation type="journal article" date="2018" name="Cell">
        <title>The Chara Genome: Secondary Complexity and Implications for Plant Terrestrialization.</title>
        <authorList>
            <person name="Nishiyama T."/>
            <person name="Sakayama H."/>
            <person name="Vries J.D."/>
            <person name="Buschmann H."/>
            <person name="Saint-Marcoux D."/>
            <person name="Ullrich K.K."/>
            <person name="Haas F.B."/>
            <person name="Vanderstraeten L."/>
            <person name="Becker D."/>
            <person name="Lang D."/>
            <person name="Vosolsobe S."/>
            <person name="Rombauts S."/>
            <person name="Wilhelmsson P.K.I."/>
            <person name="Janitza P."/>
            <person name="Kern R."/>
            <person name="Heyl A."/>
            <person name="Rumpler F."/>
            <person name="Villalobos L.I.A.C."/>
            <person name="Clay J.M."/>
            <person name="Skokan R."/>
            <person name="Toyoda A."/>
            <person name="Suzuki Y."/>
            <person name="Kagoshima H."/>
            <person name="Schijlen E."/>
            <person name="Tajeshwar N."/>
            <person name="Catarino B."/>
            <person name="Hetherington A.J."/>
            <person name="Saltykova A."/>
            <person name="Bonnot C."/>
            <person name="Breuninger H."/>
            <person name="Symeonidi A."/>
            <person name="Radhakrishnan G.V."/>
            <person name="Van Nieuwerburgh F."/>
            <person name="Deforce D."/>
            <person name="Chang C."/>
            <person name="Karol K.G."/>
            <person name="Hedrich R."/>
            <person name="Ulvskov P."/>
            <person name="Glockner G."/>
            <person name="Delwiche C.F."/>
            <person name="Petrasek J."/>
            <person name="Van de Peer Y."/>
            <person name="Friml J."/>
            <person name="Beilby M."/>
            <person name="Dolan L."/>
            <person name="Kohara Y."/>
            <person name="Sugano S."/>
            <person name="Fujiyama A."/>
            <person name="Delaux P.-M."/>
            <person name="Quint M."/>
            <person name="TheiBen G."/>
            <person name="Hagemann M."/>
            <person name="Harholt J."/>
            <person name="Dunand C."/>
            <person name="Zachgo S."/>
            <person name="Langdale J."/>
            <person name="Maumus F."/>
            <person name="Straeten D.V.D."/>
            <person name="Gould S.B."/>
            <person name="Rensing S.A."/>
        </authorList>
    </citation>
    <scope>NUCLEOTIDE SEQUENCE [LARGE SCALE GENOMIC DNA]</scope>
    <source>
        <strain evidence="3 4">S276</strain>
    </source>
</reference>
<evidence type="ECO:0000259" key="2">
    <source>
        <dbReference type="PROSITE" id="PS50219"/>
    </source>
</evidence>
<sequence>MAYEVGALSNSGRSRTPPLRKAYQLEYVAGATPTVPKRGAIRCASVSLGGDEESVTKIYLGTDGGHVLQYNYNHVDTGAYVESLPGAAITGSISSASGFEVGLENSSAGNFLTRSANASFTNTLTSNVTPISSSAPSPRTAPGGSQIGGRSVSLPPLDDFDAQEEGGDPAGEGGEWVGDKGNSSPVPSVSWLTLPEQFLKTGRGHSVDGGREVQTRLPAKLVASRVVTKAGVRSMCVLRAVGRLVVVTLDGHVAVVDEDTLENGVWLSQAKGTVAIAKDLLRGRKHARRATVDGARGRAGDGVGKDGRMLPGRSATCRFVVACQKKLVFFESRQSAGWVAGGVDSRASRGATSWTLSDGSLSVLQEMSCFDGVVDLLWMGESLFLSNRRGYLIYRLREGGGLLPLFSLPADCQDQPLMKAISSMGEAVLTTEKIGVQVDARGQPTGTSLLFDSSPSSLGQSPPFLMAVIGGNSVDVYNRRTGAKVQRLDLPNGLLGEKKKGSSSSSSSSGLGWMLANDDNGSCVIAFNETQVWYARPVALDEQLKELLRRKEYAEAVTLAEESVSEAPVNTSGRSERGGGGDGLSRLAIVQAEVAFLQFFDLCFGKAVDMLLHCSLVEPPELFPFFPQHTARWHQSVPRKRYWSLHPPPQPIEEVVRKGLSAIENGILGHPDDDGTVLMDYDVGNHALDVEEQYVLKAKRAVAQYLKASRPKVTALVEKEGTDTLLARLYIDVGMREEMEVFVSTPNSCVVEELEIPLRQAQWFCALALLFESRGLVHESLQIWDDLGNGRCREAPYGEKDSSFPSFLNPTGDGFATEGKFREGMGSALEVAQRAVGEASRILQSLSDVTAVLKHGEWILREDPALAFAVFTSKQRKKPVPADDILQLLRKSRNDQVYQWYLQHVVMVEGSMDGHLHTELAIMLAGEALQESMSAEDEGEIIPLPADSVVHYQKDSENAVTSHSNGNRSAGGQHGGYKGLKNWVKNSRGGNGVGAVAAAEVPGDDWFGQGRRRQLPNAELGFEMEESNVVKGLGKSYAPSRSHPRMVVNGVVKNNLQLQNLRKGKDLIAPLGGTAQDGDLGSTTSSMLDGVLARDEQRMNQVITWEGGKSSRDRKRGPREWQHEIEERPERQCSEGWTREENGKGGDTAPAGEAGKGFPAEEDGFGDDGLALVSEKRQQLQAFLKFSDRYEIEAVLSFIADTNLWQEQVILNSKQGNHTAALRVLALKLSDLEEAERYCGQYGGPETYKELFEMYLHPGDGRPPLFPAAIGLLNLHGDYLNPIQVLEALSDDLPLHGAVDVISWIMQERVHRQRLGQVVKELNCSKNLLANVALVQQRARYVAMNDERACWSCHARIGTKLFALHPNHDNAIVCYQCFRTTA</sequence>
<dbReference type="InterPro" id="IPR019452">
    <property type="entry name" value="VPS39/TGF_beta_rcpt-assoc_1"/>
</dbReference>
<dbReference type="PANTHER" id="PTHR12894">
    <property type="entry name" value="CNH DOMAIN CONTAINING"/>
    <property type="match status" value="1"/>
</dbReference>
<dbReference type="GO" id="GO:0034058">
    <property type="term" value="P:endosomal vesicle fusion"/>
    <property type="evidence" value="ECO:0007669"/>
    <property type="project" value="TreeGrafter"/>
</dbReference>
<protein>
    <recommendedName>
        <fullName evidence="2">CNH domain-containing protein</fullName>
    </recommendedName>
</protein>
<dbReference type="Gramene" id="GBG71975">
    <property type="protein sequence ID" value="GBG71975"/>
    <property type="gene ID" value="CBR_g10913"/>
</dbReference>
<dbReference type="EMBL" id="BFEA01000156">
    <property type="protein sequence ID" value="GBG71975.1"/>
    <property type="molecule type" value="Genomic_DNA"/>
</dbReference>
<accession>A0A388KPK8</accession>
<evidence type="ECO:0000313" key="4">
    <source>
        <dbReference type="Proteomes" id="UP000265515"/>
    </source>
</evidence>
<name>A0A388KPK8_CHABU</name>
<dbReference type="InterPro" id="IPR001180">
    <property type="entry name" value="CNH_dom"/>
</dbReference>
<comment type="caution">
    <text evidence="3">The sequence shown here is derived from an EMBL/GenBank/DDBJ whole genome shotgun (WGS) entry which is preliminary data.</text>
</comment>
<dbReference type="OrthoDB" id="10258882at2759"/>
<dbReference type="Pfam" id="PF23556">
    <property type="entry name" value="TPR_Vps41"/>
    <property type="match status" value="1"/>
</dbReference>
<feature type="compositionally biased region" description="Acidic residues" evidence="1">
    <location>
        <begin position="158"/>
        <end position="167"/>
    </location>
</feature>
<dbReference type="InterPro" id="IPR032914">
    <property type="entry name" value="Vam6/VPS39/TRAP1"/>
</dbReference>
<dbReference type="PANTHER" id="PTHR12894:SF43">
    <property type="entry name" value="VACUOLAR SORTING PROTEIN 3"/>
    <property type="match status" value="1"/>
</dbReference>
<dbReference type="PROSITE" id="PS50219">
    <property type="entry name" value="CNH"/>
    <property type="match status" value="1"/>
</dbReference>